<evidence type="ECO:0008006" key="5">
    <source>
        <dbReference type="Google" id="ProtNLM"/>
    </source>
</evidence>
<dbReference type="PROSITE" id="PS50209">
    <property type="entry name" value="CARD"/>
    <property type="match status" value="1"/>
</dbReference>
<keyword evidence="4" id="KW-1185">Reference proteome</keyword>
<gene>
    <name evidence="3" type="ORF">ODALV1_LOCUS17410</name>
</gene>
<dbReference type="SUPFAM" id="SSF56112">
    <property type="entry name" value="Protein kinase-like (PK-like)"/>
    <property type="match status" value="1"/>
</dbReference>
<reference evidence="3 4" key="1">
    <citation type="submission" date="2024-08" db="EMBL/GenBank/DDBJ databases">
        <authorList>
            <person name="Cucini C."/>
            <person name="Frati F."/>
        </authorList>
    </citation>
    <scope>NUCLEOTIDE SEQUENCE [LARGE SCALE GENOMIC DNA]</scope>
</reference>
<dbReference type="Gene3D" id="3.30.200.20">
    <property type="entry name" value="Phosphorylase Kinase, domain 1"/>
    <property type="match status" value="1"/>
</dbReference>
<feature type="domain" description="CARD" evidence="2">
    <location>
        <begin position="1"/>
        <end position="90"/>
    </location>
</feature>
<comment type="caution">
    <text evidence="3">The sequence shown here is derived from an EMBL/GenBank/DDBJ whole genome shotgun (WGS) entry which is preliminary data.</text>
</comment>
<name>A0ABP1R5F3_9HEXA</name>
<evidence type="ECO:0000313" key="3">
    <source>
        <dbReference type="EMBL" id="CAL8116804.1"/>
    </source>
</evidence>
<dbReference type="SUPFAM" id="SSF47986">
    <property type="entry name" value="DEATH domain"/>
    <property type="match status" value="1"/>
</dbReference>
<dbReference type="InterPro" id="IPR045133">
    <property type="entry name" value="IRE1/2-like"/>
</dbReference>
<dbReference type="PROSITE" id="PS50011">
    <property type="entry name" value="PROTEIN_KINASE_DOM"/>
    <property type="match status" value="1"/>
</dbReference>
<dbReference type="Gene3D" id="1.10.510.10">
    <property type="entry name" value="Transferase(Phosphotransferase) domain 1"/>
    <property type="match status" value="1"/>
</dbReference>
<feature type="domain" description="Protein kinase" evidence="1">
    <location>
        <begin position="108"/>
        <end position="370"/>
    </location>
</feature>
<organism evidence="3 4">
    <name type="scientific">Orchesella dallaii</name>
    <dbReference type="NCBI Taxonomy" id="48710"/>
    <lineage>
        <taxon>Eukaryota</taxon>
        <taxon>Metazoa</taxon>
        <taxon>Ecdysozoa</taxon>
        <taxon>Arthropoda</taxon>
        <taxon>Hexapoda</taxon>
        <taxon>Collembola</taxon>
        <taxon>Entomobryomorpha</taxon>
        <taxon>Entomobryoidea</taxon>
        <taxon>Orchesellidae</taxon>
        <taxon>Orchesellinae</taxon>
        <taxon>Orchesella</taxon>
    </lineage>
</organism>
<dbReference type="Pfam" id="PF00619">
    <property type="entry name" value="CARD"/>
    <property type="match status" value="1"/>
</dbReference>
<sequence length="437" mass="49501">MDKREKSIIGSNLDGLVDQTICNNQLLTKLQACNILSADDVEELNILENRFKRSRAFYDIIQTRDRGFSELVNALKDTNQTGAVNILLTGKLKRENVGLESLHAIKYDISSEFLGKGLHGTVVYKGRWTNREVAIKRVNAFNDIEKNCIANEIENLRECDSHENIIRFFAPIEKPNFVYVVLELCDMTLKQWIGNQSSIQIQQREVLRQITLGLEFVHSKNILLLGMKPENVLLTRNPSKVKISGFGLSTRVENLQVGCNVTKHTVVETLGFDAPEFEAPANDEFNSQHICTFASDVYSLGCMYFYVLTSGTNDFGDLKSMENVDTDLKDIVTNEIDAQTAKDFLLIQNMISHNPTTRPSCTYLLQQPTVKSSSLNAEPNANSSTPLLSFIKKIKHKRWKDKLALSKLYEDNENLRTKITELVASCSFQPEQQHVQE</sequence>
<protein>
    <recommendedName>
        <fullName evidence="5">Protein kinase domain-containing protein</fullName>
    </recommendedName>
</protein>
<proteinExistence type="predicted"/>
<dbReference type="Gene3D" id="1.10.533.10">
    <property type="entry name" value="Death Domain, Fas"/>
    <property type="match status" value="1"/>
</dbReference>
<evidence type="ECO:0000313" key="4">
    <source>
        <dbReference type="Proteomes" id="UP001642540"/>
    </source>
</evidence>
<evidence type="ECO:0000259" key="1">
    <source>
        <dbReference type="PROSITE" id="PS50011"/>
    </source>
</evidence>
<dbReference type="InterPro" id="IPR011029">
    <property type="entry name" value="DEATH-like_dom_sf"/>
</dbReference>
<dbReference type="InterPro" id="IPR000719">
    <property type="entry name" value="Prot_kinase_dom"/>
</dbReference>
<dbReference type="InterPro" id="IPR001315">
    <property type="entry name" value="CARD"/>
</dbReference>
<dbReference type="EMBL" id="CAXLJM020000053">
    <property type="protein sequence ID" value="CAL8116804.1"/>
    <property type="molecule type" value="Genomic_DNA"/>
</dbReference>
<evidence type="ECO:0000259" key="2">
    <source>
        <dbReference type="PROSITE" id="PS50209"/>
    </source>
</evidence>
<dbReference type="Proteomes" id="UP001642540">
    <property type="component" value="Unassembled WGS sequence"/>
</dbReference>
<dbReference type="PANTHER" id="PTHR13954:SF6">
    <property type="entry name" value="NON-SPECIFIC SERINE_THREONINE PROTEIN KINASE"/>
    <property type="match status" value="1"/>
</dbReference>
<dbReference type="InterPro" id="IPR011009">
    <property type="entry name" value="Kinase-like_dom_sf"/>
</dbReference>
<dbReference type="CDD" id="cd01671">
    <property type="entry name" value="CARD"/>
    <property type="match status" value="1"/>
</dbReference>
<dbReference type="PANTHER" id="PTHR13954">
    <property type="entry name" value="IRE1-RELATED"/>
    <property type="match status" value="1"/>
</dbReference>
<accession>A0ABP1R5F3</accession>
<dbReference type="Pfam" id="PF00069">
    <property type="entry name" value="Pkinase"/>
    <property type="match status" value="1"/>
</dbReference>